<protein>
    <submittedName>
        <fullName evidence="2">Uncharacterized protein</fullName>
    </submittedName>
</protein>
<keyword evidence="1" id="KW-0812">Transmembrane</keyword>
<dbReference type="AlphaFoldDB" id="A0A345UHB2"/>
<sequence>MRNKCSHITLYWHVKRMFIACINELGTILICTFNIPIRQTIFSIRFTFFVLLVFI</sequence>
<reference evidence="2 3" key="1">
    <citation type="submission" date="2018-03" db="EMBL/GenBank/DDBJ databases">
        <title>Phenotypic and genomic properties of Cyclonatronum proteinivorum gen. nov., sp. nov., a haloalkaliphilic bacteroidete from soda lakes possessing Na+-translocating rhodopsin.</title>
        <authorList>
            <person name="Toshchakov S.V."/>
            <person name="Korzhenkov A."/>
            <person name="Samarov N.I."/>
            <person name="Kublanov I.V."/>
            <person name="Muntyan M.S."/>
            <person name="Sorokin D.Y."/>
        </authorList>
    </citation>
    <scope>NUCLEOTIDE SEQUENCE [LARGE SCALE GENOMIC DNA]</scope>
    <source>
        <strain evidence="2 3">Omega</strain>
    </source>
</reference>
<gene>
    <name evidence="2" type="ORF">CYPRO_0579</name>
</gene>
<name>A0A345UHB2_9BACT</name>
<keyword evidence="1" id="KW-1133">Transmembrane helix</keyword>
<dbReference type="Proteomes" id="UP000254808">
    <property type="component" value="Chromosome"/>
</dbReference>
<organism evidence="2 3">
    <name type="scientific">Cyclonatronum proteinivorum</name>
    <dbReference type="NCBI Taxonomy" id="1457365"/>
    <lineage>
        <taxon>Bacteria</taxon>
        <taxon>Pseudomonadati</taxon>
        <taxon>Balneolota</taxon>
        <taxon>Balneolia</taxon>
        <taxon>Balneolales</taxon>
        <taxon>Cyclonatronaceae</taxon>
        <taxon>Cyclonatronum</taxon>
    </lineage>
</organism>
<evidence type="ECO:0000313" key="2">
    <source>
        <dbReference type="EMBL" id="AXI99863.1"/>
    </source>
</evidence>
<evidence type="ECO:0000313" key="3">
    <source>
        <dbReference type="Proteomes" id="UP000254808"/>
    </source>
</evidence>
<dbReference type="EMBL" id="CP027806">
    <property type="protein sequence ID" value="AXI99863.1"/>
    <property type="molecule type" value="Genomic_DNA"/>
</dbReference>
<keyword evidence="3" id="KW-1185">Reference proteome</keyword>
<feature type="transmembrane region" description="Helical" evidence="1">
    <location>
        <begin position="17"/>
        <end position="37"/>
    </location>
</feature>
<keyword evidence="1" id="KW-0472">Membrane</keyword>
<proteinExistence type="predicted"/>
<dbReference type="KEGG" id="cprv:CYPRO_0579"/>
<evidence type="ECO:0000256" key="1">
    <source>
        <dbReference type="SAM" id="Phobius"/>
    </source>
</evidence>
<accession>A0A345UHB2</accession>